<evidence type="ECO:0008006" key="4">
    <source>
        <dbReference type="Google" id="ProtNLM"/>
    </source>
</evidence>
<evidence type="ECO:0000256" key="1">
    <source>
        <dbReference type="SAM" id="SignalP"/>
    </source>
</evidence>
<sequence length="181" mass="20776">MFGRLSACLWLLLLAGCSTQPQSQPQLRPLAPLLDGEPRQLTQHIVVQYRGEQRDLIGASLLAPEQLQVSLLTPQGVSLLDIHYDGREVTAQQHLGRSRQIPPRALLADMQLVYWPLEMLQRSLPAPWQLRESRAENTRLRQLFLRGTLYTEVRYSTVDIWRADVQLEQKVLDYGLSIRNL</sequence>
<dbReference type="Pfam" id="PF11659">
    <property type="entry name" value="DUF3261"/>
    <property type="match status" value="1"/>
</dbReference>
<keyword evidence="1" id="KW-0732">Signal</keyword>
<dbReference type="EMBL" id="FQVA01000001">
    <property type="protein sequence ID" value="SHF36220.1"/>
    <property type="molecule type" value="Genomic_DNA"/>
</dbReference>
<reference evidence="3" key="1">
    <citation type="submission" date="2016-11" db="EMBL/GenBank/DDBJ databases">
        <authorList>
            <person name="Varghese N."/>
            <person name="Submissions S."/>
        </authorList>
    </citation>
    <scope>NUCLEOTIDE SEQUENCE [LARGE SCALE GENOMIC DNA]</scope>
    <source>
        <strain evidence="3">CGMCC 1.7063</strain>
    </source>
</reference>
<accession>A0A1M5B1A9</accession>
<dbReference type="RefSeq" id="WP_073274245.1">
    <property type="nucleotide sequence ID" value="NZ_FQVA01000001.1"/>
</dbReference>
<dbReference type="Proteomes" id="UP000184170">
    <property type="component" value="Unassembled WGS sequence"/>
</dbReference>
<name>A0A1M5B1A9_9GAMM</name>
<evidence type="ECO:0000313" key="3">
    <source>
        <dbReference type="Proteomes" id="UP000184170"/>
    </source>
</evidence>
<protein>
    <recommendedName>
        <fullName evidence="4">DUF3261 domain-containing protein</fullName>
    </recommendedName>
</protein>
<proteinExistence type="predicted"/>
<evidence type="ECO:0000313" key="2">
    <source>
        <dbReference type="EMBL" id="SHF36220.1"/>
    </source>
</evidence>
<dbReference type="OrthoDB" id="6228084at2"/>
<keyword evidence="3" id="KW-1185">Reference proteome</keyword>
<organism evidence="2 3">
    <name type="scientific">Microbulbifer donghaiensis</name>
    <dbReference type="NCBI Taxonomy" id="494016"/>
    <lineage>
        <taxon>Bacteria</taxon>
        <taxon>Pseudomonadati</taxon>
        <taxon>Pseudomonadota</taxon>
        <taxon>Gammaproteobacteria</taxon>
        <taxon>Cellvibrionales</taxon>
        <taxon>Microbulbiferaceae</taxon>
        <taxon>Microbulbifer</taxon>
    </lineage>
</organism>
<dbReference type="STRING" id="494016.SAMN04487965_2036"/>
<dbReference type="AlphaFoldDB" id="A0A1M5B1A9"/>
<dbReference type="PROSITE" id="PS51257">
    <property type="entry name" value="PROKAR_LIPOPROTEIN"/>
    <property type="match status" value="1"/>
</dbReference>
<dbReference type="InterPro" id="IPR021675">
    <property type="entry name" value="DUF3261"/>
</dbReference>
<gene>
    <name evidence="2" type="ORF">SAMN04487965_2036</name>
</gene>
<feature type="chain" id="PRO_5009908920" description="DUF3261 domain-containing protein" evidence="1">
    <location>
        <begin position="24"/>
        <end position="181"/>
    </location>
</feature>
<feature type="signal peptide" evidence="1">
    <location>
        <begin position="1"/>
        <end position="23"/>
    </location>
</feature>